<evidence type="ECO:0000256" key="4">
    <source>
        <dbReference type="SAM" id="MobiDB-lite"/>
    </source>
</evidence>
<dbReference type="InterPro" id="IPR038257">
    <property type="entry name" value="CRISPR-assoc_Cas3_HD_sf"/>
</dbReference>
<dbReference type="Proteomes" id="UP000232638">
    <property type="component" value="Chromosome"/>
</dbReference>
<dbReference type="AlphaFoldDB" id="A0A2K8U8T8"/>
<feature type="region of interest" description="Disordered" evidence="4">
    <location>
        <begin position="163"/>
        <end position="183"/>
    </location>
</feature>
<evidence type="ECO:0000313" key="6">
    <source>
        <dbReference type="EMBL" id="AUB82002.1"/>
    </source>
</evidence>
<evidence type="ECO:0000256" key="3">
    <source>
        <dbReference type="ARBA" id="ARBA00023118"/>
    </source>
</evidence>
<dbReference type="GO" id="GO:0051607">
    <property type="term" value="P:defense response to virus"/>
    <property type="evidence" value="ECO:0007669"/>
    <property type="project" value="UniProtKB-KW"/>
</dbReference>
<dbReference type="GO" id="GO:0046872">
    <property type="term" value="F:metal ion binding"/>
    <property type="evidence" value="ECO:0007669"/>
    <property type="project" value="UniProtKB-KW"/>
</dbReference>
<dbReference type="GO" id="GO:0016787">
    <property type="term" value="F:hydrolase activity"/>
    <property type="evidence" value="ECO:0007669"/>
    <property type="project" value="UniProtKB-KW"/>
</dbReference>
<proteinExistence type="predicted"/>
<organism evidence="6 7">
    <name type="scientific">Candidatus Thiodictyon syntrophicum</name>
    <dbReference type="NCBI Taxonomy" id="1166950"/>
    <lineage>
        <taxon>Bacteria</taxon>
        <taxon>Pseudomonadati</taxon>
        <taxon>Pseudomonadota</taxon>
        <taxon>Gammaproteobacteria</taxon>
        <taxon>Chromatiales</taxon>
        <taxon>Chromatiaceae</taxon>
        <taxon>Thiodictyon</taxon>
    </lineage>
</organism>
<dbReference type="RefSeq" id="WP_100919754.1">
    <property type="nucleotide sequence ID" value="NZ_CP020370.1"/>
</dbReference>
<dbReference type="EMBL" id="CP020370">
    <property type="protein sequence ID" value="AUB82002.1"/>
    <property type="molecule type" value="Genomic_DNA"/>
</dbReference>
<protein>
    <recommendedName>
        <fullName evidence="5">HD Cas3-type domain-containing protein</fullName>
    </recommendedName>
</protein>
<keyword evidence="2" id="KW-0378">Hydrolase</keyword>
<dbReference type="Pfam" id="PF18019">
    <property type="entry name" value="Cas3_HD"/>
    <property type="match status" value="1"/>
</dbReference>
<keyword evidence="1" id="KW-0479">Metal-binding</keyword>
<sequence length="232" mass="24496">MTAIAKTDRKTGARRSLIGHSLDIALAAARLLAAPVLRSRLETTCGHRLTEVQLARLTCLAGLHDCGKALVGFQANISVALAQVRTQVAATSAYDPIAEMDELAAELLRRFPTALGEAAPIQWTCSLDHLFAGLTMLADWLGSSLPVAGDDWRPSRRCLTRCPGPVGTRGRPRSTGASRGWRAPIRPRSRAGWCGHWPGISARTASHGQSPACPTRTSGSRPGPGPSPAPSG</sequence>
<dbReference type="KEGG" id="tsy:THSYN_14340"/>
<evidence type="ECO:0000256" key="1">
    <source>
        <dbReference type="ARBA" id="ARBA00022723"/>
    </source>
</evidence>
<evidence type="ECO:0000256" key="2">
    <source>
        <dbReference type="ARBA" id="ARBA00022801"/>
    </source>
</evidence>
<name>A0A2K8U8T8_9GAMM</name>
<reference evidence="6 7" key="1">
    <citation type="submission" date="2017-03" db="EMBL/GenBank/DDBJ databases">
        <title>Complete genome sequence of Candidatus 'Thiodictyon syntrophicum' sp. nov. strain Cad16T, a photolithoautotroph purple sulfur bacterium isolated from an alpine meromictic lake.</title>
        <authorList>
            <person name="Luedin S.M."/>
            <person name="Pothier J.F."/>
            <person name="Danza F."/>
            <person name="Storelli N."/>
            <person name="Wittwer M."/>
            <person name="Tonolla M."/>
        </authorList>
    </citation>
    <scope>NUCLEOTIDE SEQUENCE [LARGE SCALE GENOMIC DNA]</scope>
    <source>
        <strain evidence="6 7">Cad16T</strain>
    </source>
</reference>
<accession>A0A2K8U8T8</accession>
<keyword evidence="3" id="KW-0051">Antiviral defense</keyword>
<feature type="domain" description="HD Cas3-type" evidence="5">
    <location>
        <begin position="5"/>
        <end position="88"/>
    </location>
</feature>
<keyword evidence="7" id="KW-1185">Reference proteome</keyword>
<feature type="region of interest" description="Disordered" evidence="4">
    <location>
        <begin position="200"/>
        <end position="232"/>
    </location>
</feature>
<dbReference type="OrthoDB" id="9810236at2"/>
<evidence type="ECO:0000259" key="5">
    <source>
        <dbReference type="Pfam" id="PF18019"/>
    </source>
</evidence>
<gene>
    <name evidence="6" type="ORF">THSYN_14340</name>
</gene>
<feature type="compositionally biased region" description="Pro residues" evidence="4">
    <location>
        <begin position="223"/>
        <end position="232"/>
    </location>
</feature>
<evidence type="ECO:0000313" key="7">
    <source>
        <dbReference type="Proteomes" id="UP000232638"/>
    </source>
</evidence>
<dbReference type="InterPro" id="IPR006483">
    <property type="entry name" value="CRISPR-assoc_Cas3_HD"/>
</dbReference>
<dbReference type="Gene3D" id="1.10.3210.30">
    <property type="match status" value="1"/>
</dbReference>